<evidence type="ECO:0000313" key="2">
    <source>
        <dbReference type="Proteomes" id="UP001314170"/>
    </source>
</evidence>
<organism evidence="1 2">
    <name type="scientific">Dovyalis caffra</name>
    <dbReference type="NCBI Taxonomy" id="77055"/>
    <lineage>
        <taxon>Eukaryota</taxon>
        <taxon>Viridiplantae</taxon>
        <taxon>Streptophyta</taxon>
        <taxon>Embryophyta</taxon>
        <taxon>Tracheophyta</taxon>
        <taxon>Spermatophyta</taxon>
        <taxon>Magnoliopsida</taxon>
        <taxon>eudicotyledons</taxon>
        <taxon>Gunneridae</taxon>
        <taxon>Pentapetalae</taxon>
        <taxon>rosids</taxon>
        <taxon>fabids</taxon>
        <taxon>Malpighiales</taxon>
        <taxon>Salicaceae</taxon>
        <taxon>Flacourtieae</taxon>
        <taxon>Dovyalis</taxon>
    </lineage>
</organism>
<protein>
    <recommendedName>
        <fullName evidence="3">Secreted protein</fullName>
    </recommendedName>
</protein>
<evidence type="ECO:0000313" key="1">
    <source>
        <dbReference type="EMBL" id="CAK7355740.1"/>
    </source>
</evidence>
<dbReference type="AlphaFoldDB" id="A0AAV1ST54"/>
<keyword evidence="2" id="KW-1185">Reference proteome</keyword>
<name>A0AAV1ST54_9ROSI</name>
<dbReference type="EMBL" id="CAWUPB010001197">
    <property type="protein sequence ID" value="CAK7355740.1"/>
    <property type="molecule type" value="Genomic_DNA"/>
</dbReference>
<reference evidence="1 2" key="1">
    <citation type="submission" date="2024-01" db="EMBL/GenBank/DDBJ databases">
        <authorList>
            <person name="Waweru B."/>
        </authorList>
    </citation>
    <scope>NUCLEOTIDE SEQUENCE [LARGE SCALE GENOMIC DNA]</scope>
</reference>
<dbReference type="Proteomes" id="UP001314170">
    <property type="component" value="Unassembled WGS sequence"/>
</dbReference>
<comment type="caution">
    <text evidence="1">The sequence shown here is derived from an EMBL/GenBank/DDBJ whole genome shotgun (WGS) entry which is preliminary data.</text>
</comment>
<gene>
    <name evidence="1" type="ORF">DCAF_LOCUS26000</name>
</gene>
<accession>A0AAV1ST54</accession>
<sequence>MSALVSLLSTGANLAQARIPPPPSLVSTKSPTSQVLWRLESEEQQQKTCVESARDENETTRETDFARRRRCLPECRAATVADRPPRDFVRLKRKGKTKKAAKGNRVRVRETGTGRVWRRRGRRELPSVRSNLSATKTGVRERSKVPIFFRLLPGMESNESFFVLHQQIVS</sequence>
<evidence type="ECO:0008006" key="3">
    <source>
        <dbReference type="Google" id="ProtNLM"/>
    </source>
</evidence>
<proteinExistence type="predicted"/>